<feature type="transmembrane region" description="Helical" evidence="1">
    <location>
        <begin position="37"/>
        <end position="55"/>
    </location>
</feature>
<feature type="transmembrane region" description="Helical" evidence="1">
    <location>
        <begin position="6"/>
        <end position="25"/>
    </location>
</feature>
<dbReference type="CDD" id="cd07341">
    <property type="entry name" value="M56_BlaR1_MecR1_like"/>
    <property type="match status" value="1"/>
</dbReference>
<accession>A0A9D2LRJ7</accession>
<dbReference type="PANTHER" id="PTHR34978">
    <property type="entry name" value="POSSIBLE SENSOR-TRANSDUCER PROTEIN BLAR"/>
    <property type="match status" value="1"/>
</dbReference>
<evidence type="ECO:0000313" key="4">
    <source>
        <dbReference type="Proteomes" id="UP000823842"/>
    </source>
</evidence>
<organism evidence="3 4">
    <name type="scientific">Candidatus Blautia faecavium</name>
    <dbReference type="NCBI Taxonomy" id="2838487"/>
    <lineage>
        <taxon>Bacteria</taxon>
        <taxon>Bacillati</taxon>
        <taxon>Bacillota</taxon>
        <taxon>Clostridia</taxon>
        <taxon>Lachnospirales</taxon>
        <taxon>Lachnospiraceae</taxon>
        <taxon>Blautia</taxon>
    </lineage>
</organism>
<gene>
    <name evidence="3" type="ORF">IAA06_05700</name>
</gene>
<keyword evidence="1" id="KW-0812">Transmembrane</keyword>
<protein>
    <submittedName>
        <fullName evidence="3">M56 family metallopeptidase</fullName>
    </submittedName>
</protein>
<reference evidence="3" key="2">
    <citation type="submission" date="2021-04" db="EMBL/GenBank/DDBJ databases">
        <authorList>
            <person name="Gilroy R."/>
        </authorList>
    </citation>
    <scope>NUCLEOTIDE SEQUENCE</scope>
    <source>
        <strain evidence="3">ChiSjej1B19-5720</strain>
    </source>
</reference>
<feature type="transmembrane region" description="Helical" evidence="1">
    <location>
        <begin position="88"/>
        <end position="111"/>
    </location>
</feature>
<comment type="caution">
    <text evidence="3">The sequence shown here is derived from an EMBL/GenBank/DDBJ whole genome shotgun (WGS) entry which is preliminary data.</text>
</comment>
<feature type="transmembrane region" description="Helical" evidence="1">
    <location>
        <begin position="304"/>
        <end position="326"/>
    </location>
</feature>
<keyword evidence="1" id="KW-1133">Transmembrane helix</keyword>
<dbReference type="Pfam" id="PF05569">
    <property type="entry name" value="Peptidase_M56"/>
    <property type="match status" value="1"/>
</dbReference>
<keyword evidence="1" id="KW-0472">Membrane</keyword>
<proteinExistence type="predicted"/>
<reference evidence="3" key="1">
    <citation type="journal article" date="2021" name="PeerJ">
        <title>Extensive microbial diversity within the chicken gut microbiome revealed by metagenomics and culture.</title>
        <authorList>
            <person name="Gilroy R."/>
            <person name="Ravi A."/>
            <person name="Getino M."/>
            <person name="Pursley I."/>
            <person name="Horton D.L."/>
            <person name="Alikhan N.F."/>
            <person name="Baker D."/>
            <person name="Gharbi K."/>
            <person name="Hall N."/>
            <person name="Watson M."/>
            <person name="Adriaenssens E.M."/>
            <person name="Foster-Nyarko E."/>
            <person name="Jarju S."/>
            <person name="Secka A."/>
            <person name="Antonio M."/>
            <person name="Oren A."/>
            <person name="Chaudhuri R.R."/>
            <person name="La Ragione R."/>
            <person name="Hildebrand F."/>
            <person name="Pallen M.J."/>
        </authorList>
    </citation>
    <scope>NUCLEOTIDE SEQUENCE</scope>
    <source>
        <strain evidence="3">ChiSjej1B19-5720</strain>
    </source>
</reference>
<dbReference type="AlphaFoldDB" id="A0A9D2LRJ7"/>
<name>A0A9D2LRJ7_9FIRM</name>
<dbReference type="PANTHER" id="PTHR34978:SF3">
    <property type="entry name" value="SLR0241 PROTEIN"/>
    <property type="match status" value="1"/>
</dbReference>
<evidence type="ECO:0000313" key="3">
    <source>
        <dbReference type="EMBL" id="HJB28270.1"/>
    </source>
</evidence>
<dbReference type="InterPro" id="IPR008756">
    <property type="entry name" value="Peptidase_M56"/>
</dbReference>
<dbReference type="InterPro" id="IPR052173">
    <property type="entry name" value="Beta-lactam_resp_regulator"/>
</dbReference>
<dbReference type="Proteomes" id="UP000823842">
    <property type="component" value="Unassembled WGS sequence"/>
</dbReference>
<feature type="domain" description="Peptidase M56" evidence="2">
    <location>
        <begin position="91"/>
        <end position="259"/>
    </location>
</feature>
<evidence type="ECO:0000256" key="1">
    <source>
        <dbReference type="SAM" id="Phobius"/>
    </source>
</evidence>
<evidence type="ECO:0000259" key="2">
    <source>
        <dbReference type="Pfam" id="PF05569"/>
    </source>
</evidence>
<dbReference type="EMBL" id="DWYZ01000106">
    <property type="protein sequence ID" value="HJB28270.1"/>
    <property type="molecule type" value="Genomic_DNA"/>
</dbReference>
<sequence>MENFLFSLLTSIFWCSFFFVILHIARKKRYDTRNRNSDVLFLFYLLFFVRIFLPFDIGIAKAVPIPSVFNGIDTALRLNTYTIFQYDFTLISVIGLFCFAVGCIKTFHFLFRYFHIQKLLSYFICPDTTARQMLITVQTSMKLKGKIHLFQSDLTQTPISYGIFKKKICLPSVEFSEKELSNIFIHELTHFKNKDLPIKFFSKLSTCFFWWLPFTYLISKDLEEFQEIRCDLCVTRSMSRQQKISYLSTIQRLVSGSGKGKNLKAANGSLTPLAGDSSRNLLIERFETVIQQEDKQKSFGLRGILLAFTAFFCFAGSYLVVFLPFYPPSKTETVPQQDGTREITSENGYISVSKDGKIYLNSNGYSFEIDQEFLELSEQSGFRVLYE</sequence>